<dbReference type="Gene3D" id="3.80.10.10">
    <property type="entry name" value="Ribonuclease Inhibitor"/>
    <property type="match status" value="2"/>
</dbReference>
<keyword evidence="16" id="KW-1185">Reference proteome</keyword>
<comment type="subcellular location">
    <subcellularLocation>
        <location evidence="1">Membrane</location>
        <topology evidence="1">Single-pass type I membrane protein</topology>
    </subcellularLocation>
</comment>
<dbReference type="GO" id="GO:0007165">
    <property type="term" value="P:signal transduction"/>
    <property type="evidence" value="ECO:0007669"/>
    <property type="project" value="InterPro"/>
</dbReference>
<protein>
    <recommendedName>
        <fullName evidence="14">TIR domain-containing protein</fullName>
    </recommendedName>
</protein>
<name>A0AA88YKJ2_PINIB</name>
<gene>
    <name evidence="15" type="ORF">FSP39_003089</name>
</gene>
<dbReference type="SMART" id="SM00369">
    <property type="entry name" value="LRR_TYP"/>
    <property type="match status" value="3"/>
</dbReference>
<comment type="similarity">
    <text evidence="2">Belongs to the Toll-like receptor family.</text>
</comment>
<feature type="transmembrane region" description="Helical" evidence="13">
    <location>
        <begin position="363"/>
        <end position="384"/>
    </location>
</feature>
<evidence type="ECO:0000256" key="3">
    <source>
        <dbReference type="ARBA" id="ARBA00022588"/>
    </source>
</evidence>
<evidence type="ECO:0000256" key="9">
    <source>
        <dbReference type="ARBA" id="ARBA00022989"/>
    </source>
</evidence>
<dbReference type="GO" id="GO:0005886">
    <property type="term" value="C:plasma membrane"/>
    <property type="evidence" value="ECO:0007669"/>
    <property type="project" value="TreeGrafter"/>
</dbReference>
<keyword evidence="4" id="KW-0433">Leucine-rich repeat</keyword>
<keyword evidence="6" id="KW-0732">Signal</keyword>
<evidence type="ECO:0000256" key="4">
    <source>
        <dbReference type="ARBA" id="ARBA00022614"/>
    </source>
</evidence>
<dbReference type="InterPro" id="IPR035897">
    <property type="entry name" value="Toll_tir_struct_dom_sf"/>
</dbReference>
<keyword evidence="5 13" id="KW-0812">Transmembrane</keyword>
<keyword evidence="8" id="KW-0391">Immunity</keyword>
<dbReference type="Pfam" id="PF13855">
    <property type="entry name" value="LRR_8"/>
    <property type="match status" value="1"/>
</dbReference>
<dbReference type="AlphaFoldDB" id="A0AA88YKJ2"/>
<dbReference type="PANTHER" id="PTHR24365:SF530">
    <property type="entry name" value="MSTPROX-RELATED"/>
    <property type="match status" value="1"/>
</dbReference>
<evidence type="ECO:0000256" key="7">
    <source>
        <dbReference type="ARBA" id="ARBA00022737"/>
    </source>
</evidence>
<dbReference type="InterPro" id="IPR001611">
    <property type="entry name" value="Leu-rich_rpt"/>
</dbReference>
<sequence length="559" mass="66307">MLSADSNRLELIDDEIFSHLPFVWNLHHVSLSDNRLSAGKYIYRTIFLISLKSIDISYQVRTDIPDADDYNHCDDTINKRQPHMEHSENQLKFQHSENQLKCQHSTILDLANIVLIPSQLETIYYRDSKLESEIPEMTVLNVNKLRHLHLQRNAFYKWTGPIRNLAYLEYLDLSDNFCSDVSFEFFDDMHRLRVLNISNNFLGYSLQDDRQGNVFKNLTILKKLNLASNKIQILPKLIFRNLHSLEVLNLSQNLLRNLEFEFIHMRKLRVLDISNNQLSSLSRNFQNGLTAMSNHIKVNITNNPLECNCEEIQFWKWLSTSIFVTHSPSQICWKGKFKTIFNTYNLNASVKIMEKHCASYIELISVVSSCIFVIFVFIVTAIIYRYRWKLRYLYYTMKNKHKGYTNIQNENTNDEFLYDCFVSYADEDRKFAFHDMMKNLEGNNDIKLCFHQRDFIPGFEIGENITNAIHRSRKTICVISSNYLNSHWCKFEFNMARMENIYSRNGNNCLMFILYHPLISDQIPLDMMYMMESQSYIEYPNEEQDRMAFWLKLRDAITI</sequence>
<evidence type="ECO:0000256" key="13">
    <source>
        <dbReference type="SAM" id="Phobius"/>
    </source>
</evidence>
<dbReference type="GO" id="GO:0045087">
    <property type="term" value="P:innate immune response"/>
    <property type="evidence" value="ECO:0007669"/>
    <property type="project" value="UniProtKB-KW"/>
</dbReference>
<evidence type="ECO:0000256" key="10">
    <source>
        <dbReference type="ARBA" id="ARBA00023136"/>
    </source>
</evidence>
<dbReference type="Proteomes" id="UP001186944">
    <property type="component" value="Unassembled WGS sequence"/>
</dbReference>
<proteinExistence type="inferred from homology"/>
<keyword evidence="3" id="KW-0399">Innate immunity</keyword>
<keyword evidence="9 13" id="KW-1133">Transmembrane helix</keyword>
<dbReference type="EMBL" id="VSWD01000005">
    <property type="protein sequence ID" value="KAK3101375.1"/>
    <property type="molecule type" value="Genomic_DNA"/>
</dbReference>
<dbReference type="GO" id="GO:0038023">
    <property type="term" value="F:signaling receptor activity"/>
    <property type="evidence" value="ECO:0007669"/>
    <property type="project" value="TreeGrafter"/>
</dbReference>
<dbReference type="SMART" id="SM00255">
    <property type="entry name" value="TIR"/>
    <property type="match status" value="1"/>
</dbReference>
<dbReference type="InterPro" id="IPR032675">
    <property type="entry name" value="LRR_dom_sf"/>
</dbReference>
<keyword evidence="10 13" id="KW-0472">Membrane</keyword>
<keyword evidence="11" id="KW-0675">Receptor</keyword>
<feature type="domain" description="TIR" evidence="14">
    <location>
        <begin position="416"/>
        <end position="557"/>
    </location>
</feature>
<keyword evidence="12" id="KW-0325">Glycoprotein</keyword>
<accession>A0AA88YKJ2</accession>
<evidence type="ECO:0000256" key="6">
    <source>
        <dbReference type="ARBA" id="ARBA00022729"/>
    </source>
</evidence>
<dbReference type="FunFam" id="3.40.50.10140:FF:000001">
    <property type="entry name" value="Toll-like receptor 2"/>
    <property type="match status" value="1"/>
</dbReference>
<evidence type="ECO:0000256" key="2">
    <source>
        <dbReference type="ARBA" id="ARBA00009634"/>
    </source>
</evidence>
<evidence type="ECO:0000313" key="15">
    <source>
        <dbReference type="EMBL" id="KAK3101375.1"/>
    </source>
</evidence>
<dbReference type="SUPFAM" id="SSF52058">
    <property type="entry name" value="L domain-like"/>
    <property type="match status" value="1"/>
</dbReference>
<keyword evidence="7" id="KW-0677">Repeat</keyword>
<evidence type="ECO:0000256" key="8">
    <source>
        <dbReference type="ARBA" id="ARBA00022859"/>
    </source>
</evidence>
<dbReference type="InterPro" id="IPR003591">
    <property type="entry name" value="Leu-rich_rpt_typical-subtyp"/>
</dbReference>
<dbReference type="Pfam" id="PF01582">
    <property type="entry name" value="TIR"/>
    <property type="match status" value="1"/>
</dbReference>
<evidence type="ECO:0000259" key="14">
    <source>
        <dbReference type="PROSITE" id="PS50104"/>
    </source>
</evidence>
<dbReference type="PROSITE" id="PS50104">
    <property type="entry name" value="TIR"/>
    <property type="match status" value="1"/>
</dbReference>
<reference evidence="15" key="1">
    <citation type="submission" date="2019-08" db="EMBL/GenBank/DDBJ databases">
        <title>The improved chromosome-level genome for the pearl oyster Pinctada fucata martensii using PacBio sequencing and Hi-C.</title>
        <authorList>
            <person name="Zheng Z."/>
        </authorList>
    </citation>
    <scope>NUCLEOTIDE SEQUENCE</scope>
    <source>
        <strain evidence="15">ZZ-2019</strain>
        <tissue evidence="15">Adductor muscle</tissue>
    </source>
</reference>
<dbReference type="SUPFAM" id="SSF52200">
    <property type="entry name" value="Toll/Interleukin receptor TIR domain"/>
    <property type="match status" value="1"/>
</dbReference>
<comment type="caution">
    <text evidence="15">The sequence shown here is derived from an EMBL/GenBank/DDBJ whole genome shotgun (WGS) entry which is preliminary data.</text>
</comment>
<dbReference type="InterPro" id="IPR000157">
    <property type="entry name" value="TIR_dom"/>
</dbReference>
<dbReference type="PANTHER" id="PTHR24365">
    <property type="entry name" value="TOLL-LIKE RECEPTOR"/>
    <property type="match status" value="1"/>
</dbReference>
<dbReference type="Gene3D" id="3.40.50.10140">
    <property type="entry name" value="Toll/interleukin-1 receptor homology (TIR) domain"/>
    <property type="match status" value="1"/>
</dbReference>
<evidence type="ECO:0000256" key="12">
    <source>
        <dbReference type="ARBA" id="ARBA00023180"/>
    </source>
</evidence>
<evidence type="ECO:0000256" key="1">
    <source>
        <dbReference type="ARBA" id="ARBA00004479"/>
    </source>
</evidence>
<dbReference type="PRINTS" id="PR01537">
    <property type="entry name" value="INTRLKN1R1F"/>
</dbReference>
<evidence type="ECO:0000256" key="5">
    <source>
        <dbReference type="ARBA" id="ARBA00022692"/>
    </source>
</evidence>
<dbReference type="PROSITE" id="PS51450">
    <property type="entry name" value="LRR"/>
    <property type="match status" value="2"/>
</dbReference>
<organism evidence="15 16">
    <name type="scientific">Pinctada imbricata</name>
    <name type="common">Atlantic pearl-oyster</name>
    <name type="synonym">Pinctada martensii</name>
    <dbReference type="NCBI Taxonomy" id="66713"/>
    <lineage>
        <taxon>Eukaryota</taxon>
        <taxon>Metazoa</taxon>
        <taxon>Spiralia</taxon>
        <taxon>Lophotrochozoa</taxon>
        <taxon>Mollusca</taxon>
        <taxon>Bivalvia</taxon>
        <taxon>Autobranchia</taxon>
        <taxon>Pteriomorphia</taxon>
        <taxon>Pterioida</taxon>
        <taxon>Pterioidea</taxon>
        <taxon>Pteriidae</taxon>
        <taxon>Pinctada</taxon>
    </lineage>
</organism>
<evidence type="ECO:0000313" key="16">
    <source>
        <dbReference type="Proteomes" id="UP001186944"/>
    </source>
</evidence>
<evidence type="ECO:0000256" key="11">
    <source>
        <dbReference type="ARBA" id="ARBA00023170"/>
    </source>
</evidence>